<dbReference type="EMBL" id="MDYQ01000661">
    <property type="protein sequence ID" value="PRP73152.1"/>
    <property type="molecule type" value="Genomic_DNA"/>
</dbReference>
<accession>A0A2P6MN95</accession>
<dbReference type="AlphaFoldDB" id="A0A2P6MN95"/>
<reference evidence="1 2" key="1">
    <citation type="journal article" date="2018" name="Genome Biol. Evol.">
        <title>Multiple Roots of Fruiting Body Formation in Amoebozoa.</title>
        <authorList>
            <person name="Hillmann F."/>
            <person name="Forbes G."/>
            <person name="Novohradska S."/>
            <person name="Ferling I."/>
            <person name="Riege K."/>
            <person name="Groth M."/>
            <person name="Westermann M."/>
            <person name="Marz M."/>
            <person name="Spaller T."/>
            <person name="Winckler T."/>
            <person name="Schaap P."/>
            <person name="Glockner G."/>
        </authorList>
    </citation>
    <scope>NUCLEOTIDE SEQUENCE [LARGE SCALE GENOMIC DNA]</scope>
    <source>
        <strain evidence="1 2">Jena</strain>
    </source>
</reference>
<gene>
    <name evidence="1" type="ORF">PROFUN_03466</name>
</gene>
<protein>
    <submittedName>
        <fullName evidence="1">Uncharacterized protein</fullName>
    </submittedName>
</protein>
<dbReference type="Proteomes" id="UP000241769">
    <property type="component" value="Unassembled WGS sequence"/>
</dbReference>
<comment type="caution">
    <text evidence="1">The sequence shown here is derived from an EMBL/GenBank/DDBJ whole genome shotgun (WGS) entry which is preliminary data.</text>
</comment>
<dbReference type="InParanoid" id="A0A2P6MN95"/>
<proteinExistence type="predicted"/>
<keyword evidence="2" id="KW-1185">Reference proteome</keyword>
<evidence type="ECO:0000313" key="2">
    <source>
        <dbReference type="Proteomes" id="UP000241769"/>
    </source>
</evidence>
<sequence length="64" mass="7646">MPRRMFNGWDEELLEFFLEWTYTLSGKRQNLHRNHIFTWIIHPGICGTHVSHMRLACTSVVESD</sequence>
<evidence type="ECO:0000313" key="1">
    <source>
        <dbReference type="EMBL" id="PRP73152.1"/>
    </source>
</evidence>
<organism evidence="1 2">
    <name type="scientific">Planoprotostelium fungivorum</name>
    <dbReference type="NCBI Taxonomy" id="1890364"/>
    <lineage>
        <taxon>Eukaryota</taxon>
        <taxon>Amoebozoa</taxon>
        <taxon>Evosea</taxon>
        <taxon>Variosea</taxon>
        <taxon>Cavosteliida</taxon>
        <taxon>Cavosteliaceae</taxon>
        <taxon>Planoprotostelium</taxon>
    </lineage>
</organism>
<name>A0A2P6MN95_9EUKA</name>